<sequence length="35" mass="4079">SIGWFRLRAVSGVNCEDLDKIDGIDELQERRKCQQ</sequence>
<reference evidence="1" key="1">
    <citation type="submission" date="2020-08" db="EMBL/GenBank/DDBJ databases">
        <title>Multicomponent nature underlies the extraordinary mechanical properties of spider dragline silk.</title>
        <authorList>
            <person name="Kono N."/>
            <person name="Nakamura H."/>
            <person name="Mori M."/>
            <person name="Yoshida Y."/>
            <person name="Ohtoshi R."/>
            <person name="Malay A.D."/>
            <person name="Moran D.A.P."/>
            <person name="Tomita M."/>
            <person name="Numata K."/>
            <person name="Arakawa K."/>
        </authorList>
    </citation>
    <scope>NUCLEOTIDE SEQUENCE</scope>
</reference>
<organism evidence="1 2">
    <name type="scientific">Nephila pilipes</name>
    <name type="common">Giant wood spider</name>
    <name type="synonym">Nephila maculata</name>
    <dbReference type="NCBI Taxonomy" id="299642"/>
    <lineage>
        <taxon>Eukaryota</taxon>
        <taxon>Metazoa</taxon>
        <taxon>Ecdysozoa</taxon>
        <taxon>Arthropoda</taxon>
        <taxon>Chelicerata</taxon>
        <taxon>Arachnida</taxon>
        <taxon>Araneae</taxon>
        <taxon>Araneomorphae</taxon>
        <taxon>Entelegynae</taxon>
        <taxon>Araneoidea</taxon>
        <taxon>Nephilidae</taxon>
        <taxon>Nephila</taxon>
    </lineage>
</organism>
<proteinExistence type="predicted"/>
<evidence type="ECO:0000313" key="1">
    <source>
        <dbReference type="EMBL" id="GFT83144.1"/>
    </source>
</evidence>
<dbReference type="EMBL" id="BMAW01119129">
    <property type="protein sequence ID" value="GFT83144.1"/>
    <property type="molecule type" value="Genomic_DNA"/>
</dbReference>
<evidence type="ECO:0000313" key="2">
    <source>
        <dbReference type="Proteomes" id="UP000887013"/>
    </source>
</evidence>
<dbReference type="AlphaFoldDB" id="A0A8X6PTD4"/>
<gene>
    <name evidence="1" type="ORF">NPIL_396911</name>
</gene>
<name>A0A8X6PTD4_NEPPI</name>
<dbReference type="Proteomes" id="UP000887013">
    <property type="component" value="Unassembled WGS sequence"/>
</dbReference>
<feature type="non-terminal residue" evidence="1">
    <location>
        <position position="1"/>
    </location>
</feature>
<comment type="caution">
    <text evidence="1">The sequence shown here is derived from an EMBL/GenBank/DDBJ whole genome shotgun (WGS) entry which is preliminary data.</text>
</comment>
<protein>
    <submittedName>
        <fullName evidence="1">Uncharacterized protein</fullName>
    </submittedName>
</protein>
<accession>A0A8X6PTD4</accession>
<keyword evidence="2" id="KW-1185">Reference proteome</keyword>